<dbReference type="PANTHER" id="PTHR21180:SF32">
    <property type="entry name" value="ENDONUCLEASE_EXONUCLEASE_PHOSPHATASE FAMILY DOMAIN-CONTAINING PROTEIN 1"/>
    <property type="match status" value="1"/>
</dbReference>
<dbReference type="EMBL" id="BAABRT010000014">
    <property type="protein sequence ID" value="GAA5525349.1"/>
    <property type="molecule type" value="Genomic_DNA"/>
</dbReference>
<comment type="caution">
    <text evidence="2">The sequence shown here is derived from an EMBL/GenBank/DDBJ whole genome shotgun (WGS) entry which is preliminary data.</text>
</comment>
<reference evidence="2 3" key="1">
    <citation type="submission" date="2024-02" db="EMBL/GenBank/DDBJ databases">
        <title>Microbulbifer aestuariivivens NBRC 112533.</title>
        <authorList>
            <person name="Ichikawa N."/>
            <person name="Katano-Makiyama Y."/>
            <person name="Hidaka K."/>
        </authorList>
    </citation>
    <scope>NUCLEOTIDE SEQUENCE [LARGE SCALE GENOMIC DNA]</scope>
    <source>
        <strain evidence="2 3">NBRC 112533</strain>
    </source>
</reference>
<dbReference type="InterPro" id="IPR004509">
    <property type="entry name" value="Competence_ComEA_HhH"/>
</dbReference>
<evidence type="ECO:0008006" key="4">
    <source>
        <dbReference type="Google" id="ProtNLM"/>
    </source>
</evidence>
<sequence>MKTIRLPLIAIIAALFLVLSAAGASAEDVSVKDVQISTVTVNVNSASAEELAEKLVGIGAVRAKEIVEYRQEFGPFTSIEQLLEVKGVGTATLDKNRARIQL</sequence>
<dbReference type="PANTHER" id="PTHR21180">
    <property type="entry name" value="ENDONUCLEASE/EXONUCLEASE/PHOSPHATASE FAMILY DOMAIN-CONTAINING PROTEIN 1"/>
    <property type="match status" value="1"/>
</dbReference>
<evidence type="ECO:0000313" key="3">
    <source>
        <dbReference type="Proteomes" id="UP001408594"/>
    </source>
</evidence>
<evidence type="ECO:0000256" key="1">
    <source>
        <dbReference type="SAM" id="SignalP"/>
    </source>
</evidence>
<keyword evidence="3" id="KW-1185">Reference proteome</keyword>
<feature type="chain" id="PRO_5047440627" description="Helix-hairpin-helix domain-containing protein" evidence="1">
    <location>
        <begin position="27"/>
        <end position="102"/>
    </location>
</feature>
<dbReference type="Gene3D" id="1.10.150.320">
    <property type="entry name" value="Photosystem II 12 kDa extrinsic protein"/>
    <property type="match status" value="1"/>
</dbReference>
<name>A0ABP9WQ62_9GAMM</name>
<accession>A0ABP9WQ62</accession>
<gene>
    <name evidence="2" type="ORF">Maes01_01918</name>
</gene>
<keyword evidence="1" id="KW-0732">Signal</keyword>
<feature type="signal peptide" evidence="1">
    <location>
        <begin position="1"/>
        <end position="26"/>
    </location>
</feature>
<protein>
    <recommendedName>
        <fullName evidence="4">Helix-hairpin-helix domain-containing protein</fullName>
    </recommendedName>
</protein>
<evidence type="ECO:0000313" key="2">
    <source>
        <dbReference type="EMBL" id="GAA5525349.1"/>
    </source>
</evidence>
<dbReference type="SUPFAM" id="SSF47781">
    <property type="entry name" value="RuvA domain 2-like"/>
    <property type="match status" value="1"/>
</dbReference>
<proteinExistence type="predicted"/>
<organism evidence="2 3">
    <name type="scientific">Microbulbifer aestuariivivens</name>
    <dbReference type="NCBI Taxonomy" id="1908308"/>
    <lineage>
        <taxon>Bacteria</taxon>
        <taxon>Pseudomonadati</taxon>
        <taxon>Pseudomonadota</taxon>
        <taxon>Gammaproteobacteria</taxon>
        <taxon>Cellvibrionales</taxon>
        <taxon>Microbulbiferaceae</taxon>
        <taxon>Microbulbifer</taxon>
    </lineage>
</organism>
<dbReference type="InterPro" id="IPR010994">
    <property type="entry name" value="RuvA_2-like"/>
</dbReference>
<dbReference type="InterPro" id="IPR051675">
    <property type="entry name" value="Endo/Exo/Phosphatase_dom_1"/>
</dbReference>
<dbReference type="Proteomes" id="UP001408594">
    <property type="component" value="Unassembled WGS sequence"/>
</dbReference>
<dbReference type="RefSeq" id="WP_345550980.1">
    <property type="nucleotide sequence ID" value="NZ_BAABRT010000014.1"/>
</dbReference>
<dbReference type="Pfam" id="PF12836">
    <property type="entry name" value="HHH_3"/>
    <property type="match status" value="1"/>
</dbReference>
<dbReference type="NCBIfam" id="TIGR00426">
    <property type="entry name" value="competence protein ComEA helix-hairpin-helix repeat region"/>
    <property type="match status" value="1"/>
</dbReference>